<evidence type="ECO:0000259" key="5">
    <source>
        <dbReference type="Pfam" id="PF18133"/>
    </source>
</evidence>
<dbReference type="Pfam" id="PF01926">
    <property type="entry name" value="MMR_HSR1"/>
    <property type="match status" value="1"/>
</dbReference>
<dbReference type="InterPro" id="IPR041606">
    <property type="entry name" value="HydF_dimer"/>
</dbReference>
<dbReference type="Gene3D" id="3.40.50.11420">
    <property type="match status" value="1"/>
</dbReference>
<dbReference type="InterPro" id="IPR005225">
    <property type="entry name" value="Small_GTP-bd"/>
</dbReference>
<dbReference type="PRINTS" id="PR00326">
    <property type="entry name" value="GTP1OBG"/>
</dbReference>
<feature type="domain" description="G" evidence="3">
    <location>
        <begin position="12"/>
        <end position="126"/>
    </location>
</feature>
<dbReference type="EMBL" id="DF977000">
    <property type="protein sequence ID" value="GAQ24637.1"/>
    <property type="molecule type" value="Genomic_DNA"/>
</dbReference>
<dbReference type="Proteomes" id="UP000062160">
    <property type="component" value="Unassembled WGS sequence"/>
</dbReference>
<sequence length="409" mass="45522">MNDTPRGNRLHIGLFGRRNAGKSSLINAITGQETALVSDFPGTTTDPVYKAMELLPIGPVVFIDTAGLDDTGSLGELRIKKTLQVMDKTDIALMVFSAEYSDFDLEKKWCNELIKRNVPIIGVVNKIDERDIDITELEKNFDFPFIKVSADKRINIGKLKEMIQENAPFDFELSTLLGDILTPKSIVILVMPQDIQAPKNRLILPQVQTIRDILDNNCMALAVKETELRELLASLKRKPDLVITDSQVFNIVSKIVPEDVPLTSFSIIMSRYKGEVGVMAMGAKAIDELKPGDKVLIEEACTHHPLKNDIGRQKLPALLESKAGGKLDIEIKIGQDFPEDLTPYSLILHCGACMLNRKQMITRIIRATEQGIPITNYGMAFAHAQGILDRTTCMFTAKEKNKQTAIETM</sequence>
<dbReference type="SUPFAM" id="SSF52540">
    <property type="entry name" value="P-loop containing nucleoside triphosphate hydrolases"/>
    <property type="match status" value="1"/>
</dbReference>
<dbReference type="GO" id="GO:0005525">
    <property type="term" value="F:GTP binding"/>
    <property type="evidence" value="ECO:0007669"/>
    <property type="project" value="UniProtKB-KW"/>
</dbReference>
<dbReference type="InterPro" id="IPR006073">
    <property type="entry name" value="GTP-bd"/>
</dbReference>
<dbReference type="GO" id="GO:0030488">
    <property type="term" value="P:tRNA methylation"/>
    <property type="evidence" value="ECO:0007669"/>
    <property type="project" value="TreeGrafter"/>
</dbReference>
<feature type="domain" description="Hydrogen maturase F dimerization" evidence="4">
    <location>
        <begin position="176"/>
        <end position="274"/>
    </location>
</feature>
<dbReference type="OrthoDB" id="9811338at2"/>
<accession>A0A0U9HD82</accession>
<gene>
    <name evidence="6" type="ORF">TSYNT_616</name>
</gene>
<organism evidence="6">
    <name type="scientific">Tepidanaerobacter syntrophicus</name>
    <dbReference type="NCBI Taxonomy" id="224999"/>
    <lineage>
        <taxon>Bacteria</taxon>
        <taxon>Bacillati</taxon>
        <taxon>Bacillota</taxon>
        <taxon>Clostridia</taxon>
        <taxon>Thermosediminibacterales</taxon>
        <taxon>Tepidanaerobacteraceae</taxon>
        <taxon>Tepidanaerobacter</taxon>
    </lineage>
</organism>
<dbReference type="Gene3D" id="3.40.50.300">
    <property type="entry name" value="P-loop containing nucleotide triphosphate hydrolases"/>
    <property type="match status" value="1"/>
</dbReference>
<dbReference type="RefSeq" id="WP_059031716.1">
    <property type="nucleotide sequence ID" value="NZ_BSDN01000003.1"/>
</dbReference>
<evidence type="ECO:0000313" key="6">
    <source>
        <dbReference type="EMBL" id="GAQ24637.1"/>
    </source>
</evidence>
<reference evidence="6" key="1">
    <citation type="journal article" date="2016" name="Genome Announc.">
        <title>Draft Genome Sequence of the Syntrophic Lactate-Degrading Bacterium Tepidanaerobacter syntrophicus JLT.</title>
        <authorList>
            <person name="Matsuura N."/>
            <person name="Ohashi A."/>
            <person name="Tourlousse D.M."/>
            <person name="Sekiguchi Y."/>
        </authorList>
    </citation>
    <scope>NUCLEOTIDE SEQUENCE [LARGE SCALE GENOMIC DNA]</scope>
    <source>
        <strain evidence="6">JL</strain>
    </source>
</reference>
<dbReference type="InterPro" id="IPR023873">
    <property type="entry name" value="FeFe-hyd_GTPase_HydF"/>
</dbReference>
<evidence type="ECO:0000256" key="1">
    <source>
        <dbReference type="ARBA" id="ARBA00022741"/>
    </source>
</evidence>
<dbReference type="Pfam" id="PF18128">
    <property type="entry name" value="HydF_dimer"/>
    <property type="match status" value="1"/>
</dbReference>
<dbReference type="AlphaFoldDB" id="A0A0U9HD82"/>
<dbReference type="GO" id="GO:0005737">
    <property type="term" value="C:cytoplasm"/>
    <property type="evidence" value="ECO:0007669"/>
    <property type="project" value="TreeGrafter"/>
</dbReference>
<keyword evidence="1" id="KW-0547">Nucleotide-binding</keyword>
<dbReference type="NCBIfam" id="TIGR03918">
    <property type="entry name" value="GTP_HydF"/>
    <property type="match status" value="1"/>
</dbReference>
<keyword evidence="7" id="KW-1185">Reference proteome</keyword>
<name>A0A0U9HD82_9FIRM</name>
<dbReference type="InterPro" id="IPR040644">
    <property type="entry name" value="HydF_tetramer"/>
</dbReference>
<dbReference type="CDD" id="cd00880">
    <property type="entry name" value="Era_like"/>
    <property type="match status" value="1"/>
</dbReference>
<evidence type="ECO:0000256" key="2">
    <source>
        <dbReference type="ARBA" id="ARBA00023134"/>
    </source>
</evidence>
<evidence type="ECO:0000259" key="3">
    <source>
        <dbReference type="Pfam" id="PF01926"/>
    </source>
</evidence>
<dbReference type="InterPro" id="IPR027417">
    <property type="entry name" value="P-loop_NTPase"/>
</dbReference>
<dbReference type="NCBIfam" id="TIGR00231">
    <property type="entry name" value="small_GTP"/>
    <property type="match status" value="1"/>
</dbReference>
<keyword evidence="2" id="KW-0342">GTP-binding</keyword>
<protein>
    <submittedName>
        <fullName evidence="6">Fe-Fe hydrogenase H-cluster maturation GTPase HydF</fullName>
    </submittedName>
</protein>
<dbReference type="Pfam" id="PF18133">
    <property type="entry name" value="HydF_tetramer"/>
    <property type="match status" value="1"/>
</dbReference>
<dbReference type="GO" id="GO:0002098">
    <property type="term" value="P:tRNA wobble uridine modification"/>
    <property type="evidence" value="ECO:0007669"/>
    <property type="project" value="TreeGrafter"/>
</dbReference>
<dbReference type="PANTHER" id="PTHR42714">
    <property type="entry name" value="TRNA MODIFICATION GTPASE GTPBP3"/>
    <property type="match status" value="1"/>
</dbReference>
<dbReference type="Gene3D" id="3.40.50.11410">
    <property type="match status" value="1"/>
</dbReference>
<proteinExistence type="predicted"/>
<evidence type="ECO:0000313" key="7">
    <source>
        <dbReference type="Proteomes" id="UP000062160"/>
    </source>
</evidence>
<evidence type="ECO:0000259" key="4">
    <source>
        <dbReference type="Pfam" id="PF18128"/>
    </source>
</evidence>
<feature type="domain" description="Hydrogen maturase F tetramerization" evidence="5">
    <location>
        <begin position="279"/>
        <end position="391"/>
    </location>
</feature>
<dbReference type="STRING" id="224999.GCA_001485475_00643"/>
<dbReference type="PANTHER" id="PTHR42714:SF6">
    <property type="entry name" value="TRANSLATION INITIATION FACTOR IF-2"/>
    <property type="match status" value="1"/>
</dbReference>